<evidence type="ECO:0000313" key="1">
    <source>
        <dbReference type="EMBL" id="TQL51690.1"/>
    </source>
</evidence>
<dbReference type="PANTHER" id="PTHR34387">
    <property type="entry name" value="SLR1258 PROTEIN"/>
    <property type="match status" value="1"/>
</dbReference>
<name>A0A542YUD1_9MICO</name>
<dbReference type="GO" id="GO:0006974">
    <property type="term" value="P:DNA damage response"/>
    <property type="evidence" value="ECO:0007669"/>
    <property type="project" value="TreeGrafter"/>
</dbReference>
<dbReference type="Gene3D" id="3.30.70.2970">
    <property type="entry name" value="Protein of unknown function (DUF541), domain 2"/>
    <property type="match status" value="1"/>
</dbReference>
<sequence length="230" mass="23972">MTFGQRFRPGARPRGWRVTAYDLVMTDTIEVTGSGQATGSPDLVVLDLRIQAERETVAEALAAVAESTTAVLEATAGHRSGAVPPPRTQGLNLFTRHDRDGQQVIGYAAAQQLRLTLAGTDLAGEVLTAVSTAAGDALGIDNLALTVADSTELLVSAREAAFADARGRAEQYAALAGRELGRVSGVRDVPDTGSGPAPRLARMVADGASMPIQGGEHTVSVTVTVRWELV</sequence>
<organism evidence="1 2">
    <name type="scientific">Ornithinicoccus hortensis</name>
    <dbReference type="NCBI Taxonomy" id="82346"/>
    <lineage>
        <taxon>Bacteria</taxon>
        <taxon>Bacillati</taxon>
        <taxon>Actinomycetota</taxon>
        <taxon>Actinomycetes</taxon>
        <taxon>Micrococcales</taxon>
        <taxon>Intrasporangiaceae</taxon>
        <taxon>Ornithinicoccus</taxon>
    </lineage>
</organism>
<dbReference type="AlphaFoldDB" id="A0A542YUD1"/>
<dbReference type="Pfam" id="PF04402">
    <property type="entry name" value="SIMPL"/>
    <property type="match status" value="1"/>
</dbReference>
<evidence type="ECO:0000313" key="2">
    <source>
        <dbReference type="Proteomes" id="UP000319516"/>
    </source>
</evidence>
<accession>A0A542YUD1</accession>
<dbReference type="InterPro" id="IPR007497">
    <property type="entry name" value="SIMPL/DUF541"/>
</dbReference>
<protein>
    <submittedName>
        <fullName evidence="1">Uncharacterized protein</fullName>
    </submittedName>
</protein>
<reference evidence="1 2" key="1">
    <citation type="submission" date="2019-06" db="EMBL/GenBank/DDBJ databases">
        <title>Sequencing the genomes of 1000 actinobacteria strains.</title>
        <authorList>
            <person name="Klenk H.-P."/>
        </authorList>
    </citation>
    <scope>NUCLEOTIDE SEQUENCE [LARGE SCALE GENOMIC DNA]</scope>
    <source>
        <strain evidence="1 2">DSM 12335</strain>
    </source>
</reference>
<dbReference type="EMBL" id="VFOP01000001">
    <property type="protein sequence ID" value="TQL51690.1"/>
    <property type="molecule type" value="Genomic_DNA"/>
</dbReference>
<gene>
    <name evidence="1" type="ORF">FB467_2844</name>
</gene>
<proteinExistence type="predicted"/>
<keyword evidence="2" id="KW-1185">Reference proteome</keyword>
<dbReference type="InterPro" id="IPR052022">
    <property type="entry name" value="26kDa_periplasmic_antigen"/>
</dbReference>
<dbReference type="Proteomes" id="UP000319516">
    <property type="component" value="Unassembled WGS sequence"/>
</dbReference>
<comment type="caution">
    <text evidence="1">The sequence shown here is derived from an EMBL/GenBank/DDBJ whole genome shotgun (WGS) entry which is preliminary data.</text>
</comment>
<dbReference type="PANTHER" id="PTHR34387:SF2">
    <property type="entry name" value="SLR1258 PROTEIN"/>
    <property type="match status" value="1"/>
</dbReference>
<dbReference type="Gene3D" id="3.30.110.170">
    <property type="entry name" value="Protein of unknown function (DUF541), domain 1"/>
    <property type="match status" value="1"/>
</dbReference>